<dbReference type="SUPFAM" id="SSF47413">
    <property type="entry name" value="lambda repressor-like DNA-binding domains"/>
    <property type="match status" value="1"/>
</dbReference>
<evidence type="ECO:0000313" key="7">
    <source>
        <dbReference type="Proteomes" id="UP000635278"/>
    </source>
</evidence>
<evidence type="ECO:0000313" key="6">
    <source>
        <dbReference type="EMBL" id="NHN84284.1"/>
    </source>
</evidence>
<keyword evidence="7" id="KW-1185">Reference proteome</keyword>
<dbReference type="Gene3D" id="1.10.260.40">
    <property type="entry name" value="lambda repressor-like DNA-binding domains"/>
    <property type="match status" value="1"/>
</dbReference>
<dbReference type="InterPro" id="IPR010359">
    <property type="entry name" value="IrrE_HExxH"/>
</dbReference>
<feature type="domain" description="HTH cro/C1-type" evidence="5">
    <location>
        <begin position="13"/>
        <end position="67"/>
    </location>
</feature>
<dbReference type="Pfam" id="PF01381">
    <property type="entry name" value="HTH_3"/>
    <property type="match status" value="1"/>
</dbReference>
<evidence type="ECO:0000256" key="2">
    <source>
        <dbReference type="ARBA" id="ARBA00023015"/>
    </source>
</evidence>
<dbReference type="InterPro" id="IPR001387">
    <property type="entry name" value="Cro/C1-type_HTH"/>
</dbReference>
<comment type="caution">
    <text evidence="6">The sequence shown here is derived from an EMBL/GenBank/DDBJ whole genome shotgun (WGS) entry which is preliminary data.</text>
</comment>
<dbReference type="PANTHER" id="PTHR46797:SF23">
    <property type="entry name" value="HTH-TYPE TRANSCRIPTIONAL REGULATOR SUTR"/>
    <property type="match status" value="1"/>
</dbReference>
<gene>
    <name evidence="6" type="ORF">GOB93_06440</name>
</gene>
<dbReference type="PROSITE" id="PS50943">
    <property type="entry name" value="HTH_CROC1"/>
    <property type="match status" value="1"/>
</dbReference>
<dbReference type="CDD" id="cd00093">
    <property type="entry name" value="HTH_XRE"/>
    <property type="match status" value="1"/>
</dbReference>
<dbReference type="SMART" id="SM00530">
    <property type="entry name" value="HTH_XRE"/>
    <property type="match status" value="1"/>
</dbReference>
<organism evidence="6 7">
    <name type="scientific">Acetobacter musti</name>
    <dbReference type="NCBI Taxonomy" id="864732"/>
    <lineage>
        <taxon>Bacteria</taxon>
        <taxon>Pseudomonadati</taxon>
        <taxon>Pseudomonadota</taxon>
        <taxon>Alphaproteobacteria</taxon>
        <taxon>Acetobacterales</taxon>
        <taxon>Acetobacteraceae</taxon>
        <taxon>Acetobacter</taxon>
    </lineage>
</organism>
<evidence type="ECO:0000256" key="1">
    <source>
        <dbReference type="ARBA" id="ARBA00007227"/>
    </source>
</evidence>
<evidence type="ECO:0000256" key="3">
    <source>
        <dbReference type="ARBA" id="ARBA00023125"/>
    </source>
</evidence>
<dbReference type="RefSeq" id="WP_173582672.1">
    <property type="nucleotide sequence ID" value="NZ_WOTB01000006.1"/>
</dbReference>
<dbReference type="Pfam" id="PF09856">
    <property type="entry name" value="ScfRs"/>
    <property type="match status" value="1"/>
</dbReference>
<evidence type="ECO:0000259" key="5">
    <source>
        <dbReference type="PROSITE" id="PS50943"/>
    </source>
</evidence>
<dbReference type="InterPro" id="IPR018653">
    <property type="entry name" value="ScfR_C"/>
</dbReference>
<dbReference type="Proteomes" id="UP000635278">
    <property type="component" value="Unassembled WGS sequence"/>
</dbReference>
<reference evidence="6 7" key="1">
    <citation type="journal article" date="2020" name="Int. J. Syst. Evol. Microbiol.">
        <title>Novel acetic acid bacteria from cider fermentations: Acetobacter conturbans sp. nov. and Acetobacter fallax sp. nov.</title>
        <authorList>
            <person name="Sombolestani A.S."/>
            <person name="Cleenwerck I."/>
            <person name="Cnockaert M."/>
            <person name="Borremans W."/>
            <person name="Wieme A.D."/>
            <person name="De Vuyst L."/>
            <person name="Vandamme P."/>
        </authorList>
    </citation>
    <scope>NUCLEOTIDE SEQUENCE [LARGE SCALE GENOMIC DNA]</scope>
    <source>
        <strain evidence="6 7">LMG 30640</strain>
    </source>
</reference>
<dbReference type="Pfam" id="PF06114">
    <property type="entry name" value="Peptidase_M78"/>
    <property type="match status" value="1"/>
</dbReference>
<evidence type="ECO:0000256" key="4">
    <source>
        <dbReference type="ARBA" id="ARBA00023163"/>
    </source>
</evidence>
<proteinExistence type="inferred from homology"/>
<protein>
    <submittedName>
        <fullName evidence="6">ImmA/IrrE family metallo-endopeptidase</fullName>
    </submittedName>
</protein>
<dbReference type="InterPro" id="IPR050807">
    <property type="entry name" value="TransReg_Diox_bact_type"/>
</dbReference>
<dbReference type="InterPro" id="IPR026281">
    <property type="entry name" value="HTH_RamB"/>
</dbReference>
<name>A0ABX0JLU4_9PROT</name>
<dbReference type="EMBL" id="WOTB01000006">
    <property type="protein sequence ID" value="NHN84284.1"/>
    <property type="molecule type" value="Genomic_DNA"/>
</dbReference>
<dbReference type="PIRSF" id="PIRSF019251">
    <property type="entry name" value="Rv0465c"/>
    <property type="match status" value="1"/>
</dbReference>
<comment type="similarity">
    <text evidence="1">Belongs to the short-chain fatty acyl-CoA assimilation regulator (ScfR) family.</text>
</comment>
<sequence length="480" mass="53387">MTTSSATRIGRVVRRLRQERNLSQQTLAARLGISASYLNLIEHDQRSVTAALLIKFTQTLDVSIEALSGTQEQKLEALLREALSDPELGTDMDNAAQEITVLAAQPAVARAVLTLHQAWRAARHDAEGMVLPGGRRLILPQDEVRRIYDERMNHFPVLEEIADTIRRDIARDIGFRPGETLPQSEVNHALATRLRQRHGVIVQVLPVDDVLRRYDPSSKTLVLSDLLPRGSRGFQMAFQLMLFEARDTIENLIREEDPSSEEARTFLHIGLTNYTAAALLMPYTAFLNAATACRYDLELLSFRFGVSFQQAAQRVASLQRPGERGVPFFFVRNDPAGNITKSFSACGFPIPRQGNPCPQWNACTAFSGPGEIHTQVAAFASGMTFLSVARTQAGTVSRWGDARPVHVVAIGCAIERAGEVVYSDRLNLNARPTPIGISCHLCDWTECRSRAFPPVSHRLTPDINQRVARPIPFEDLHNHE</sequence>
<dbReference type="PANTHER" id="PTHR46797">
    <property type="entry name" value="HTH-TYPE TRANSCRIPTIONAL REGULATOR"/>
    <property type="match status" value="1"/>
</dbReference>
<keyword evidence="3" id="KW-0238">DNA-binding</keyword>
<dbReference type="InterPro" id="IPR010982">
    <property type="entry name" value="Lambda_DNA-bd_dom_sf"/>
</dbReference>
<keyword evidence="2" id="KW-0805">Transcription regulation</keyword>
<keyword evidence="4" id="KW-0804">Transcription</keyword>
<accession>A0ABX0JLU4</accession>